<evidence type="ECO:0000256" key="2">
    <source>
        <dbReference type="ARBA" id="ARBA00022670"/>
    </source>
</evidence>
<dbReference type="InterPro" id="IPR021109">
    <property type="entry name" value="Peptidase_aspartic_dom_sf"/>
</dbReference>
<evidence type="ECO:0000256" key="3">
    <source>
        <dbReference type="ARBA" id="ARBA00022750"/>
    </source>
</evidence>
<evidence type="ECO:0000259" key="8">
    <source>
        <dbReference type="PROSITE" id="PS51767"/>
    </source>
</evidence>
<evidence type="ECO:0000256" key="6">
    <source>
        <dbReference type="SAM" id="Coils"/>
    </source>
</evidence>
<dbReference type="InterPro" id="IPR033121">
    <property type="entry name" value="PEPTIDASE_A1"/>
</dbReference>
<evidence type="ECO:0000256" key="4">
    <source>
        <dbReference type="ARBA" id="ARBA00022801"/>
    </source>
</evidence>
<dbReference type="Pfam" id="PF14541">
    <property type="entry name" value="TAXi_C"/>
    <property type="match status" value="1"/>
</dbReference>
<feature type="coiled-coil region" evidence="6">
    <location>
        <begin position="765"/>
        <end position="795"/>
    </location>
</feature>
<dbReference type="PANTHER" id="PTHR13683:SF768">
    <property type="entry name" value="EUKARYOTIC ASPARTYL PROTEASE FAMILY PROTEIN"/>
    <property type="match status" value="1"/>
</dbReference>
<keyword evidence="6" id="KW-0175">Coiled coil</keyword>
<dbReference type="Proteomes" id="UP000275267">
    <property type="component" value="Unassembled WGS sequence"/>
</dbReference>
<feature type="region of interest" description="Disordered" evidence="7">
    <location>
        <begin position="878"/>
        <end position="927"/>
    </location>
</feature>
<keyword evidence="3" id="KW-0064">Aspartyl protease</keyword>
<dbReference type="InterPro" id="IPR032861">
    <property type="entry name" value="TAXi_N"/>
</dbReference>
<dbReference type="InterPro" id="IPR001461">
    <property type="entry name" value="Aspartic_peptidase_A1"/>
</dbReference>
<sequence length="927" mass="99959">MPPQERTRGTYQPSLAPAPCFGVSAAELSVHFHVTCGVGAPVQLDLTLYDPKASSTGSTVLCDQEFCAATYGGKLPGCSSNVPCEYKVMYGDGSSTTGFFVTDALQFDQVTGDGKTQPGHANVTFGGAGINDSPFLCWCGAQQGGDLGTSNQALDGIIGFGQANTSMLSQLAAAGKVKKVSAHCLDIVQGGGIFAIGNVVQPKVKTTPLVPDMPHFNVNLKSVDVDGTTLQLPAHIFETGDKKGTIIDSGTTLTYLPELVIKEVMLVVFKKHQDITFRNVQEFLCFQYSGSVDDGFPTITFHFEDDLALHVYPHEYFFANGNDMYCVGFQNGGSQSKDGKDIVLMGDLVLSNKLVVYDLENQVIGWTDYNCSSSIKVKDDKTGATYTVNLHDISSSGWRFHWHKSLELGDISEEVNSIIISKSGREEEVAAAQAELEGLRRRLADLDEQHDDLSHAALTAAVATGTGGHLLPDYLRALPSRVHQGGATSLAAVYSHSGWDLHMFLPGLSHHFVLQQKRELVAGFQEWSDGATAEVDINAILYGDIGPNLGGVYSGPVKAWWRHPRWRWAAFGVRVTGDSFDSANGVSRVAFPKEERVNDASRVKSAGVPMVGPPGRVACRDDSALARLVGPPGDSLHRRRRSYFPAPKRFVVTAVANLEAAMSLWRQSGVEESQLEDLAAKGFLLPKEVVGWRASPSEHEEPHPELHEVSREAGVYRRAEELALELSSARAAEVRERERATIAEQGLTMTRLALEVERAAREFGEQRARAQVEELISLKAELAEREERVRALETAATGEVSRLITDGVFHGASGVLTSAATHYPDLDFQMVGDGYATGWTFNDVREVGLRLELVAAAISESITADWVMAAHRIEGDSSMAEGEDSLADAEPAAASPHPTPQSAPPPPPAGTSGGQSEEDTVRSAKPV</sequence>
<dbReference type="GO" id="GO:0006508">
    <property type="term" value="P:proteolysis"/>
    <property type="evidence" value="ECO:0007669"/>
    <property type="project" value="UniProtKB-KW"/>
</dbReference>
<accession>A0A3L6Q9Q1</accession>
<reference evidence="10" key="1">
    <citation type="journal article" date="2019" name="Nat. Commun.">
        <title>The genome of broomcorn millet.</title>
        <authorList>
            <person name="Zou C."/>
            <person name="Miki D."/>
            <person name="Li D."/>
            <person name="Tang Q."/>
            <person name="Xiao L."/>
            <person name="Rajput S."/>
            <person name="Deng P."/>
            <person name="Jia W."/>
            <person name="Huang R."/>
            <person name="Zhang M."/>
            <person name="Sun Y."/>
            <person name="Hu J."/>
            <person name="Fu X."/>
            <person name="Schnable P.S."/>
            <person name="Li F."/>
            <person name="Zhang H."/>
            <person name="Feng B."/>
            <person name="Zhu X."/>
            <person name="Liu R."/>
            <person name="Schnable J.C."/>
            <person name="Zhu J.-K."/>
            <person name="Zhang H."/>
        </authorList>
    </citation>
    <scope>NUCLEOTIDE SEQUENCE [LARGE SCALE GENOMIC DNA]</scope>
</reference>
<dbReference type="CDD" id="cd05476">
    <property type="entry name" value="pepsin_A_like_plant"/>
    <property type="match status" value="1"/>
</dbReference>
<evidence type="ECO:0000256" key="1">
    <source>
        <dbReference type="ARBA" id="ARBA00007447"/>
    </source>
</evidence>
<evidence type="ECO:0000256" key="5">
    <source>
        <dbReference type="ARBA" id="ARBA00023180"/>
    </source>
</evidence>
<dbReference type="SUPFAM" id="SSF50630">
    <property type="entry name" value="Acid proteases"/>
    <property type="match status" value="1"/>
</dbReference>
<proteinExistence type="inferred from homology"/>
<comment type="similarity">
    <text evidence="1">Belongs to the peptidase A1 family.</text>
</comment>
<dbReference type="EMBL" id="PQIB02000013">
    <property type="protein sequence ID" value="RLM75374.1"/>
    <property type="molecule type" value="Genomic_DNA"/>
</dbReference>
<keyword evidence="2" id="KW-0645">Protease</keyword>
<organism evidence="9 10">
    <name type="scientific">Panicum miliaceum</name>
    <name type="common">Proso millet</name>
    <name type="synonym">Broomcorn millet</name>
    <dbReference type="NCBI Taxonomy" id="4540"/>
    <lineage>
        <taxon>Eukaryota</taxon>
        <taxon>Viridiplantae</taxon>
        <taxon>Streptophyta</taxon>
        <taxon>Embryophyta</taxon>
        <taxon>Tracheophyta</taxon>
        <taxon>Spermatophyta</taxon>
        <taxon>Magnoliopsida</taxon>
        <taxon>Liliopsida</taxon>
        <taxon>Poales</taxon>
        <taxon>Poaceae</taxon>
        <taxon>PACMAD clade</taxon>
        <taxon>Panicoideae</taxon>
        <taxon>Panicodae</taxon>
        <taxon>Paniceae</taxon>
        <taxon>Panicinae</taxon>
        <taxon>Panicum</taxon>
        <taxon>Panicum sect. Panicum</taxon>
    </lineage>
</organism>
<comment type="caution">
    <text evidence="9">The sequence shown here is derived from an EMBL/GenBank/DDBJ whole genome shotgun (WGS) entry which is preliminary data.</text>
</comment>
<evidence type="ECO:0000313" key="10">
    <source>
        <dbReference type="Proteomes" id="UP000275267"/>
    </source>
</evidence>
<dbReference type="PANTHER" id="PTHR13683">
    <property type="entry name" value="ASPARTYL PROTEASES"/>
    <property type="match status" value="1"/>
</dbReference>
<name>A0A3L6Q9Q1_PANMI</name>
<dbReference type="AlphaFoldDB" id="A0A3L6Q9Q1"/>
<dbReference type="GO" id="GO:0004190">
    <property type="term" value="F:aspartic-type endopeptidase activity"/>
    <property type="evidence" value="ECO:0007669"/>
    <property type="project" value="UniProtKB-KW"/>
</dbReference>
<feature type="compositionally biased region" description="Pro residues" evidence="7">
    <location>
        <begin position="897"/>
        <end position="909"/>
    </location>
</feature>
<dbReference type="OrthoDB" id="2747330at2759"/>
<keyword evidence="5" id="KW-0325">Glycoprotein</keyword>
<feature type="coiled-coil region" evidence="6">
    <location>
        <begin position="422"/>
        <end position="456"/>
    </location>
</feature>
<dbReference type="PROSITE" id="PS51767">
    <property type="entry name" value="PEPTIDASE_A1"/>
    <property type="match status" value="1"/>
</dbReference>
<dbReference type="Gene3D" id="2.40.70.10">
    <property type="entry name" value="Acid Proteases"/>
    <property type="match status" value="2"/>
</dbReference>
<dbReference type="STRING" id="4540.A0A3L6Q9Q1"/>
<dbReference type="InterPro" id="IPR032799">
    <property type="entry name" value="TAXi_C"/>
</dbReference>
<dbReference type="Pfam" id="PF14543">
    <property type="entry name" value="TAXi_N"/>
    <property type="match status" value="1"/>
</dbReference>
<dbReference type="InterPro" id="IPR034161">
    <property type="entry name" value="Pepsin-like_plant"/>
</dbReference>
<protein>
    <submittedName>
        <fullName evidence="9">Aspartic proteinase-like protein 2</fullName>
    </submittedName>
</protein>
<keyword evidence="10" id="KW-1185">Reference proteome</keyword>
<evidence type="ECO:0000313" key="9">
    <source>
        <dbReference type="EMBL" id="RLM75374.1"/>
    </source>
</evidence>
<gene>
    <name evidence="9" type="ORF">C2845_PM15G04110</name>
</gene>
<keyword evidence="4" id="KW-0378">Hydrolase</keyword>
<dbReference type="FunFam" id="2.40.70.10:FF:000056">
    <property type="entry name" value="Eukaryotic aspartyl protease family protein"/>
    <property type="match status" value="1"/>
</dbReference>
<feature type="domain" description="Peptidase A1" evidence="8">
    <location>
        <begin position="32"/>
        <end position="367"/>
    </location>
</feature>
<evidence type="ECO:0000256" key="7">
    <source>
        <dbReference type="SAM" id="MobiDB-lite"/>
    </source>
</evidence>